<protein>
    <submittedName>
        <fullName evidence="1">Uncharacterized protein</fullName>
    </submittedName>
</protein>
<accession>A0AAC9U4A4</accession>
<sequence length="216" mass="23747">MIKKIVLLIAALIGLVILAGIYRFNFTDDDLYVVQQDGTVVPLNEDRDNVILTLFSIKTHKHWVIQLPESDAEAQLTRVGLGDSPFVSGDYQDGPERGSVNLDYQKILPINGAGIDASKNMLFVAPFFVSNQGSGVFCYLGLFSLNHQSGEIKQLGTHLLGDRIEIKSLTIDEPFDVTSSLVVSYLTHGDEQSMAQQPAKVMQESIKVSDKGFEAD</sequence>
<organism evidence="1 2">
    <name type="scientific">Shewanella marisflavi</name>
    <dbReference type="NCBI Taxonomy" id="260364"/>
    <lineage>
        <taxon>Bacteria</taxon>
        <taxon>Pseudomonadati</taxon>
        <taxon>Pseudomonadota</taxon>
        <taxon>Gammaproteobacteria</taxon>
        <taxon>Alteromonadales</taxon>
        <taxon>Shewanellaceae</taxon>
        <taxon>Shewanella</taxon>
    </lineage>
</organism>
<dbReference type="AlphaFoldDB" id="A0AAC9U4A4"/>
<proteinExistence type="predicted"/>
<dbReference type="Proteomes" id="UP000198233">
    <property type="component" value="Chromosome"/>
</dbReference>
<evidence type="ECO:0000313" key="1">
    <source>
        <dbReference type="EMBL" id="ASJ98684.1"/>
    </source>
</evidence>
<dbReference type="KEGG" id="smav:CFF01_13740"/>
<reference evidence="1 2" key="1">
    <citation type="submission" date="2017-06" db="EMBL/GenBank/DDBJ databases">
        <title>Complete genome sequence of Shewanella marisflavi EP1 associated with anaerobic 2,4-dinitrotoluene reduction and salt tolerance.</title>
        <authorList>
            <person name="Huang J."/>
        </authorList>
    </citation>
    <scope>NUCLEOTIDE SEQUENCE [LARGE SCALE GENOMIC DNA]</scope>
    <source>
        <strain evidence="1 2">EP1</strain>
    </source>
</reference>
<name>A0AAC9U4A4_9GAMM</name>
<dbReference type="EMBL" id="CP022272">
    <property type="protein sequence ID" value="ASJ98684.1"/>
    <property type="molecule type" value="Genomic_DNA"/>
</dbReference>
<evidence type="ECO:0000313" key="2">
    <source>
        <dbReference type="Proteomes" id="UP000198233"/>
    </source>
</evidence>
<gene>
    <name evidence="1" type="ORF">CFF01_13740</name>
</gene>
<dbReference type="RefSeq" id="WP_088905959.1">
    <property type="nucleotide sequence ID" value="NZ_CP022272.1"/>
</dbReference>